<dbReference type="Pfam" id="PF02076">
    <property type="entry name" value="STE3"/>
    <property type="match status" value="1"/>
</dbReference>
<keyword evidence="5 11" id="KW-1133">Transmembrane helix</keyword>
<evidence type="ECO:0000256" key="12">
    <source>
        <dbReference type="SAM" id="SignalP"/>
    </source>
</evidence>
<dbReference type="GO" id="GO:0004932">
    <property type="term" value="F:mating-type factor pheromone receptor activity"/>
    <property type="evidence" value="ECO:0007669"/>
    <property type="project" value="InterPro"/>
</dbReference>
<reference evidence="13" key="1">
    <citation type="submission" date="2020-05" db="EMBL/GenBank/DDBJ databases">
        <title>Mycena genomes resolve the evolution of fungal bioluminescence.</title>
        <authorList>
            <person name="Tsai I.J."/>
        </authorList>
    </citation>
    <scope>NUCLEOTIDE SEQUENCE</scope>
    <source>
        <strain evidence="13">171206Taipei</strain>
    </source>
</reference>
<evidence type="ECO:0000256" key="8">
    <source>
        <dbReference type="ARBA" id="ARBA00023170"/>
    </source>
</evidence>
<keyword evidence="4 11" id="KW-0812">Transmembrane</keyword>
<dbReference type="Proteomes" id="UP000636479">
    <property type="component" value="Unassembled WGS sequence"/>
</dbReference>
<evidence type="ECO:0000313" key="13">
    <source>
        <dbReference type="EMBL" id="KAF7297004.1"/>
    </source>
</evidence>
<dbReference type="InterPro" id="IPR001499">
    <property type="entry name" value="GPCR_STE3"/>
</dbReference>
<evidence type="ECO:0000313" key="14">
    <source>
        <dbReference type="Proteomes" id="UP000636479"/>
    </source>
</evidence>
<dbReference type="RefSeq" id="XP_037217363.1">
    <property type="nucleotide sequence ID" value="XM_037365951.1"/>
</dbReference>
<keyword evidence="6" id="KW-0297">G-protein coupled receptor</keyword>
<feature type="signal peptide" evidence="12">
    <location>
        <begin position="1"/>
        <end position="22"/>
    </location>
</feature>
<evidence type="ECO:0000256" key="9">
    <source>
        <dbReference type="ARBA" id="ARBA00023224"/>
    </source>
</evidence>
<evidence type="ECO:0000256" key="4">
    <source>
        <dbReference type="ARBA" id="ARBA00022692"/>
    </source>
</evidence>
<evidence type="ECO:0000256" key="10">
    <source>
        <dbReference type="SAM" id="MobiDB-lite"/>
    </source>
</evidence>
<dbReference type="PRINTS" id="PR00899">
    <property type="entry name" value="GPCRSTE3"/>
</dbReference>
<evidence type="ECO:0000256" key="3">
    <source>
        <dbReference type="ARBA" id="ARBA00022507"/>
    </source>
</evidence>
<dbReference type="AlphaFoldDB" id="A0A8H6SCP8"/>
<evidence type="ECO:0000256" key="6">
    <source>
        <dbReference type="ARBA" id="ARBA00023040"/>
    </source>
</evidence>
<dbReference type="OrthoDB" id="2874149at2759"/>
<dbReference type="GeneID" id="59348467"/>
<comment type="similarity">
    <text evidence="2">Belongs to the G-protein coupled receptor 4 family.</text>
</comment>
<dbReference type="EMBL" id="JACAZF010000008">
    <property type="protein sequence ID" value="KAF7297004.1"/>
    <property type="molecule type" value="Genomic_DNA"/>
</dbReference>
<comment type="caution">
    <text evidence="13">The sequence shown here is derived from an EMBL/GenBank/DDBJ whole genome shotgun (WGS) entry which is preliminary data.</text>
</comment>
<dbReference type="GO" id="GO:0000750">
    <property type="term" value="P:pheromone-dependent signal transduction involved in conjugation with cellular fusion"/>
    <property type="evidence" value="ECO:0007669"/>
    <property type="project" value="TreeGrafter"/>
</dbReference>
<organism evidence="13 14">
    <name type="scientific">Mycena indigotica</name>
    <dbReference type="NCBI Taxonomy" id="2126181"/>
    <lineage>
        <taxon>Eukaryota</taxon>
        <taxon>Fungi</taxon>
        <taxon>Dikarya</taxon>
        <taxon>Basidiomycota</taxon>
        <taxon>Agaricomycotina</taxon>
        <taxon>Agaricomycetes</taxon>
        <taxon>Agaricomycetidae</taxon>
        <taxon>Agaricales</taxon>
        <taxon>Marasmiineae</taxon>
        <taxon>Mycenaceae</taxon>
        <taxon>Mycena</taxon>
    </lineage>
</organism>
<proteinExistence type="inferred from homology"/>
<feature type="transmembrane region" description="Helical" evidence="11">
    <location>
        <begin position="115"/>
        <end position="142"/>
    </location>
</feature>
<name>A0A8H6SCP8_9AGAR</name>
<gene>
    <name evidence="13" type="ORF">MIND_00932700</name>
</gene>
<evidence type="ECO:0000256" key="1">
    <source>
        <dbReference type="ARBA" id="ARBA00004141"/>
    </source>
</evidence>
<dbReference type="PANTHER" id="PTHR28097:SF1">
    <property type="entry name" value="PHEROMONE A FACTOR RECEPTOR"/>
    <property type="match status" value="1"/>
</dbReference>
<evidence type="ECO:0000256" key="5">
    <source>
        <dbReference type="ARBA" id="ARBA00022989"/>
    </source>
</evidence>
<feature type="transmembrane region" description="Helical" evidence="11">
    <location>
        <begin position="233"/>
        <end position="252"/>
    </location>
</feature>
<comment type="subcellular location">
    <subcellularLocation>
        <location evidence="1">Membrane</location>
        <topology evidence="1">Multi-pass membrane protein</topology>
    </subcellularLocation>
</comment>
<evidence type="ECO:0000256" key="11">
    <source>
        <dbReference type="SAM" id="Phobius"/>
    </source>
</evidence>
<keyword evidence="8" id="KW-0675">Receptor</keyword>
<keyword evidence="3" id="KW-0589">Pheromone response</keyword>
<keyword evidence="14" id="KW-1185">Reference proteome</keyword>
<accession>A0A8H6SCP8</accession>
<sequence>MCPLLCIMSWFAVSDLIYFADALLWSGNVDIKALIWCDITTKLKIGGEIALPAAAVPLSVKVYRITLQKRPMGLLFDLGVCVALPAVIMALHTIVQGNRFDIIEVIGCSPNIYVSIPSIIILDIPPLVCSILTLIFCGISLVNFTRQRRAFHLLTRGPKSDGRNRAQYIRLMALTTVLGVWSTIVVALTRSSEYHSGLLPWISWAEVHADFWSFERAQYMLSLIPQATLGPLMFSWASIPISSLITFAFFGVGSEAVTKYRALFIAIKMRAGMGDGGDPVTGRQLQREAVSSQRKSAEVC</sequence>
<feature type="region of interest" description="Disordered" evidence="10">
    <location>
        <begin position="278"/>
        <end position="300"/>
    </location>
</feature>
<feature type="chain" id="PRO_5034031686" evidence="12">
    <location>
        <begin position="23"/>
        <end position="300"/>
    </location>
</feature>
<protein>
    <submittedName>
        <fullName evidence="13">STE3-domain-containing protein</fullName>
    </submittedName>
</protein>
<evidence type="ECO:0000256" key="2">
    <source>
        <dbReference type="ARBA" id="ARBA00011085"/>
    </source>
</evidence>
<keyword evidence="9" id="KW-0807">Transducer</keyword>
<keyword evidence="7 11" id="KW-0472">Membrane</keyword>
<feature type="transmembrane region" description="Helical" evidence="11">
    <location>
        <begin position="168"/>
        <end position="189"/>
    </location>
</feature>
<evidence type="ECO:0000256" key="7">
    <source>
        <dbReference type="ARBA" id="ARBA00023136"/>
    </source>
</evidence>
<keyword evidence="12" id="KW-0732">Signal</keyword>
<dbReference type="PANTHER" id="PTHR28097">
    <property type="entry name" value="PHEROMONE A FACTOR RECEPTOR"/>
    <property type="match status" value="1"/>
</dbReference>
<dbReference type="GO" id="GO:0005886">
    <property type="term" value="C:plasma membrane"/>
    <property type="evidence" value="ECO:0007669"/>
    <property type="project" value="TreeGrafter"/>
</dbReference>
<feature type="transmembrane region" description="Helical" evidence="11">
    <location>
        <begin position="74"/>
        <end position="95"/>
    </location>
</feature>